<name>A0A813M315_POLGL</name>
<dbReference type="AlphaFoldDB" id="A0A813M315"/>
<dbReference type="EMBL" id="CAJNNW010037485">
    <property type="protein sequence ID" value="CAE8742227.1"/>
    <property type="molecule type" value="Genomic_DNA"/>
</dbReference>
<dbReference type="Proteomes" id="UP000626109">
    <property type="component" value="Unassembled WGS sequence"/>
</dbReference>
<gene>
    <name evidence="2" type="ORF">PGLA2088_LOCUS50879</name>
</gene>
<evidence type="ECO:0000313" key="3">
    <source>
        <dbReference type="Proteomes" id="UP000626109"/>
    </source>
</evidence>
<evidence type="ECO:0000313" key="2">
    <source>
        <dbReference type="EMBL" id="CAE8742227.1"/>
    </source>
</evidence>
<feature type="domain" description="PDZ" evidence="1">
    <location>
        <begin position="215"/>
        <end position="280"/>
    </location>
</feature>
<dbReference type="InterPro" id="IPR001478">
    <property type="entry name" value="PDZ"/>
</dbReference>
<evidence type="ECO:0000259" key="1">
    <source>
        <dbReference type="PROSITE" id="PS50106"/>
    </source>
</evidence>
<sequence>MAEGHRSRGPASRSMQRRRTGLVLAAVATCSAAVAALDVAFGCARHGGAGFVALQDVSALLPMQWHGGGSIARRGLSARLAQEDSAQLVQAEEEEDEVEVWQQAFALETERSQLLDEQIQNELEKLGALSAELRKEFEGCKVDLEVPSKPASADSSQWSEAYMALRRCNEQMELRISEIRAKASEKESQTSGDFFSYSLTMELGPIRHKGTKFKDIKFDRYNMGKGSKFFFVELSMPLGVKLEEQEIEGVGSVIVVAEIVDGGSVATEGSVRVGDYLRAVTTPQRRMAQNEEGEGEGDLSDAVGFGAGETTKAVLVMPRGFPFGKVMEEISKNKQMDSYAGLAFERPFT</sequence>
<proteinExistence type="predicted"/>
<dbReference type="PROSITE" id="PS50106">
    <property type="entry name" value="PDZ"/>
    <property type="match status" value="1"/>
</dbReference>
<comment type="caution">
    <text evidence="2">The sequence shown here is derived from an EMBL/GenBank/DDBJ whole genome shotgun (WGS) entry which is preliminary data.</text>
</comment>
<accession>A0A813M315</accession>
<reference evidence="2" key="1">
    <citation type="submission" date="2021-02" db="EMBL/GenBank/DDBJ databases">
        <authorList>
            <person name="Dougan E. K."/>
            <person name="Rhodes N."/>
            <person name="Thang M."/>
            <person name="Chan C."/>
        </authorList>
    </citation>
    <scope>NUCLEOTIDE SEQUENCE</scope>
</reference>
<organism evidence="2 3">
    <name type="scientific">Polarella glacialis</name>
    <name type="common">Dinoflagellate</name>
    <dbReference type="NCBI Taxonomy" id="89957"/>
    <lineage>
        <taxon>Eukaryota</taxon>
        <taxon>Sar</taxon>
        <taxon>Alveolata</taxon>
        <taxon>Dinophyceae</taxon>
        <taxon>Suessiales</taxon>
        <taxon>Suessiaceae</taxon>
        <taxon>Polarella</taxon>
    </lineage>
</organism>
<protein>
    <recommendedName>
        <fullName evidence="1">PDZ domain-containing protein</fullName>
    </recommendedName>
</protein>